<organism evidence="2 3">
    <name type="scientific">Tessaracoccus aquimaris</name>
    <dbReference type="NCBI Taxonomy" id="1332264"/>
    <lineage>
        <taxon>Bacteria</taxon>
        <taxon>Bacillati</taxon>
        <taxon>Actinomycetota</taxon>
        <taxon>Actinomycetes</taxon>
        <taxon>Propionibacteriales</taxon>
        <taxon>Propionibacteriaceae</taxon>
        <taxon>Tessaracoccus</taxon>
    </lineage>
</organism>
<dbReference type="Gene3D" id="3.40.50.1240">
    <property type="entry name" value="Phosphoglycerate mutase-like"/>
    <property type="match status" value="1"/>
</dbReference>
<evidence type="ECO:0000313" key="2">
    <source>
        <dbReference type="EMBL" id="AQP49021.1"/>
    </source>
</evidence>
<dbReference type="AlphaFoldDB" id="A0A1Q2CSD9"/>
<dbReference type="STRING" id="1332264.BW730_17475"/>
<evidence type="ECO:0000256" key="1">
    <source>
        <dbReference type="PIRSR" id="PIRSR613078-2"/>
    </source>
</evidence>
<proteinExistence type="predicted"/>
<dbReference type="RefSeq" id="WP_077687379.1">
    <property type="nucleotide sequence ID" value="NZ_CP019606.1"/>
</dbReference>
<dbReference type="InterPro" id="IPR050275">
    <property type="entry name" value="PGM_Phosphatase"/>
</dbReference>
<keyword evidence="3" id="KW-1185">Reference proteome</keyword>
<dbReference type="GO" id="GO:0101006">
    <property type="term" value="F:protein histidine phosphatase activity"/>
    <property type="evidence" value="ECO:0007669"/>
    <property type="project" value="TreeGrafter"/>
</dbReference>
<dbReference type="OrthoDB" id="4697614at2"/>
<evidence type="ECO:0000313" key="3">
    <source>
        <dbReference type="Proteomes" id="UP000188145"/>
    </source>
</evidence>
<dbReference type="SMART" id="SM00855">
    <property type="entry name" value="PGAM"/>
    <property type="match status" value="1"/>
</dbReference>
<dbReference type="InterPro" id="IPR029033">
    <property type="entry name" value="His_PPase_superfam"/>
</dbReference>
<dbReference type="SUPFAM" id="SSF53254">
    <property type="entry name" value="Phosphoglycerate mutase-like"/>
    <property type="match status" value="1"/>
</dbReference>
<reference evidence="3" key="1">
    <citation type="submission" date="2017-02" db="EMBL/GenBank/DDBJ databases">
        <title>Tessaracoccus aquaemaris sp. nov., isolated from the intestine of a Korean rockfish, Sebastes schlegelii, in a marine aquaculture pond.</title>
        <authorList>
            <person name="Tak E.J."/>
            <person name="Bae J.-W."/>
        </authorList>
    </citation>
    <scope>NUCLEOTIDE SEQUENCE [LARGE SCALE GENOMIC DNA]</scope>
    <source>
        <strain evidence="3">NSG39</strain>
    </source>
</reference>
<dbReference type="CDD" id="cd07067">
    <property type="entry name" value="HP_PGM_like"/>
    <property type="match status" value="1"/>
</dbReference>
<accession>A0A1Q2CSD9</accession>
<gene>
    <name evidence="2" type="ORF">BW730_17475</name>
</gene>
<dbReference type="Pfam" id="PF00300">
    <property type="entry name" value="His_Phos_1"/>
    <property type="match status" value="1"/>
</dbReference>
<dbReference type="Proteomes" id="UP000188145">
    <property type="component" value="Chromosome"/>
</dbReference>
<dbReference type="InterPro" id="IPR013078">
    <property type="entry name" value="His_Pase_superF_clade-1"/>
</dbReference>
<dbReference type="KEGG" id="tes:BW730_17475"/>
<dbReference type="EMBL" id="CP019606">
    <property type="protein sequence ID" value="AQP49021.1"/>
    <property type="molecule type" value="Genomic_DNA"/>
</dbReference>
<dbReference type="GO" id="GO:0070297">
    <property type="term" value="P:regulation of phosphorelay signal transduction system"/>
    <property type="evidence" value="ECO:0007669"/>
    <property type="project" value="TreeGrafter"/>
</dbReference>
<dbReference type="PANTHER" id="PTHR48100">
    <property type="entry name" value="BROAD-SPECIFICITY PHOSPHATASE YOR283W-RELATED"/>
    <property type="match status" value="1"/>
</dbReference>
<feature type="binding site" evidence="1">
    <location>
        <position position="63"/>
    </location>
    <ligand>
        <name>substrate</name>
    </ligand>
</feature>
<dbReference type="PANTHER" id="PTHR48100:SF15">
    <property type="entry name" value="SEDOHEPTULOSE 1,7-BISPHOSPHATASE"/>
    <property type="match status" value="1"/>
</dbReference>
<name>A0A1Q2CSD9_9ACTN</name>
<protein>
    <submittedName>
        <fullName evidence="2">Histidine phosphatase family protein</fullName>
    </submittedName>
</protein>
<sequence length="203" mass="22422">MPIDERTQLWLVRHGATEWSEAGRHTSVTDLPLLPAGESGARQVGELLSGHDFGLVLSSPRLRATETARLAGFPDPVIDDDLVEWSYGKGEGLTSVQIREMIPDWRIWTHGAPRLDRQGDFAPGEDVEEVEERLTRVVERARTSGVAKVLAFGHGHALRSLAMVWLGLPVWQAAHFPLYTGRVSVLGYEKESPALVAWNVGDL</sequence>